<dbReference type="HOGENOM" id="CLU_1164604_0_0_6"/>
<sequence>MALCLLATTGPAGNVLAADADELLAPFSAEYRVRFSALPFSARATRSLAREGEGWLFRSVIDARLLSLRQEAVLASDPVLRALEYRYRQGGLARRRERVVTFDRDAGLVRRSGDKEREHPLIEPAWDPLGWQLALRRDLVRDHPALAARYEYRVSDGGDYENYSFTPGLRETVTVPAGTFEALRLERAPVPEGEEATRLWLDPGQDYLLLRMELVDEDGRELTVTLETPPDPAAAEKP</sequence>
<gene>
    <name evidence="1" type="ORF">HRUBRA_02391</name>
</gene>
<dbReference type="STRING" id="1265313.HRUBRA_02391"/>
<dbReference type="InterPro" id="IPR021457">
    <property type="entry name" value="DUF3108"/>
</dbReference>
<dbReference type="eggNOG" id="ENOG50319Y2">
    <property type="taxonomic scope" value="Bacteria"/>
</dbReference>
<dbReference type="Pfam" id="PF11306">
    <property type="entry name" value="DUF3108"/>
    <property type="match status" value="1"/>
</dbReference>
<proteinExistence type="predicted"/>
<reference evidence="1 2" key="1">
    <citation type="journal article" date="2014" name="Genome Announc.">
        <title>Genome Sequence of Gammaproteobacterial Pseudohaliea rubra Type Strain DSM 19751, Isolated from Coastal Seawater of the Mediterranean Sea.</title>
        <authorList>
            <person name="Spring S."/>
            <person name="Fiebig A."/>
            <person name="Riedel T."/>
            <person name="Goker M."/>
            <person name="Klenk H.P."/>
        </authorList>
    </citation>
    <scope>NUCLEOTIDE SEQUENCE [LARGE SCALE GENOMIC DNA]</scope>
    <source>
        <strain evidence="1 2">DSM 19751</strain>
    </source>
</reference>
<dbReference type="EMBL" id="AUVB01000075">
    <property type="protein sequence ID" value="KGE03018.1"/>
    <property type="molecule type" value="Genomic_DNA"/>
</dbReference>
<comment type="caution">
    <text evidence="1">The sequence shown here is derived from an EMBL/GenBank/DDBJ whole genome shotgun (WGS) entry which is preliminary data.</text>
</comment>
<evidence type="ECO:0000313" key="1">
    <source>
        <dbReference type="EMBL" id="KGE03018.1"/>
    </source>
</evidence>
<evidence type="ECO:0008006" key="3">
    <source>
        <dbReference type="Google" id="ProtNLM"/>
    </source>
</evidence>
<accession>A0A095VPI8</accession>
<organism evidence="1 2">
    <name type="scientific">Pseudohaliea rubra DSM 19751</name>
    <dbReference type="NCBI Taxonomy" id="1265313"/>
    <lineage>
        <taxon>Bacteria</taxon>
        <taxon>Pseudomonadati</taxon>
        <taxon>Pseudomonadota</taxon>
        <taxon>Gammaproteobacteria</taxon>
        <taxon>Cellvibrionales</taxon>
        <taxon>Halieaceae</taxon>
        <taxon>Pseudohaliea</taxon>
    </lineage>
</organism>
<keyword evidence="2" id="KW-1185">Reference proteome</keyword>
<protein>
    <recommendedName>
        <fullName evidence="3">DUF3108 domain-containing protein</fullName>
    </recommendedName>
</protein>
<name>A0A095VPI8_9GAMM</name>
<dbReference type="Proteomes" id="UP000029640">
    <property type="component" value="Unassembled WGS sequence"/>
</dbReference>
<evidence type="ECO:0000313" key="2">
    <source>
        <dbReference type="Proteomes" id="UP000029640"/>
    </source>
</evidence>
<dbReference type="AlphaFoldDB" id="A0A095VPI8"/>